<dbReference type="EMBL" id="LR586016">
    <property type="protein sequence ID" value="VIP02437.1"/>
    <property type="molecule type" value="Genomic_DNA"/>
</dbReference>
<dbReference type="AlphaFoldDB" id="A0A6C2YM52"/>
<gene>
    <name evidence="1" type="ORF">GMBLW1_15230</name>
</gene>
<accession>A0A6C2YM52</accession>
<reference evidence="1" key="1">
    <citation type="submission" date="2019-04" db="EMBL/GenBank/DDBJ databases">
        <authorList>
            <consortium name="Science for Life Laboratories"/>
        </authorList>
    </citation>
    <scope>NUCLEOTIDE SEQUENCE</scope>
    <source>
        <strain evidence="1">MBLW1</strain>
    </source>
</reference>
<protein>
    <submittedName>
        <fullName evidence="1">Uncharacterized protein</fullName>
    </submittedName>
</protein>
<dbReference type="RefSeq" id="WP_162657613.1">
    <property type="nucleotide sequence ID" value="NZ_LR593887.1"/>
</dbReference>
<name>A0A6C2YM52_9BACT</name>
<dbReference type="InParanoid" id="A0A6C2YM52"/>
<evidence type="ECO:0000313" key="2">
    <source>
        <dbReference type="Proteomes" id="UP000464378"/>
    </source>
</evidence>
<evidence type="ECO:0000313" key="1">
    <source>
        <dbReference type="EMBL" id="VIP02437.1"/>
    </source>
</evidence>
<dbReference type="Proteomes" id="UP000464378">
    <property type="component" value="Chromosome"/>
</dbReference>
<keyword evidence="2" id="KW-1185">Reference proteome</keyword>
<organism evidence="1">
    <name type="scientific">Tuwongella immobilis</name>
    <dbReference type="NCBI Taxonomy" id="692036"/>
    <lineage>
        <taxon>Bacteria</taxon>
        <taxon>Pseudomonadati</taxon>
        <taxon>Planctomycetota</taxon>
        <taxon>Planctomycetia</taxon>
        <taxon>Gemmatales</taxon>
        <taxon>Gemmataceae</taxon>
        <taxon>Tuwongella</taxon>
    </lineage>
</organism>
<dbReference type="EMBL" id="LR593887">
    <property type="protein sequence ID" value="VTS01395.1"/>
    <property type="molecule type" value="Genomic_DNA"/>
</dbReference>
<proteinExistence type="predicted"/>
<sequence length="255" mass="28732">MTTTTIIPSLDELFSEYLGSSSVEHPEAASEIQPYQMSPALRIDAKQAWNDALFPMHPIPGKLKQPDEWLRMLHQSQAKLRIWFAVGSTPQQLAEPAVLLSQNRLSPPSDLVSQESLRSRLLKQRDVALSAKDLANTLLSCGLLREMGAYEDALIGLRAIPTAELPSELLAIVRNEEAVILWEQGNHSTAEAIWAEQPDHVGSQINWRLTQGWAGTAQAKSLIEFQAHMTEHSGWFEWLAFEQIVWECRRNEKTE</sequence>
<dbReference type="KEGG" id="tim:GMBLW1_15230"/>